<evidence type="ECO:0000256" key="1">
    <source>
        <dbReference type="ARBA" id="ARBA00009600"/>
    </source>
</evidence>
<dbReference type="EMBL" id="CP009248">
    <property type="protein sequence ID" value="APT91565.1"/>
    <property type="molecule type" value="Genomic_DNA"/>
</dbReference>
<dbReference type="KEGG" id="csph:CSPHI_12020"/>
<dbReference type="GO" id="GO:0005829">
    <property type="term" value="C:cytosol"/>
    <property type="evidence" value="ECO:0007669"/>
    <property type="project" value="TreeGrafter"/>
</dbReference>
<accession>A0A1L7D092</accession>
<dbReference type="SUPFAM" id="SSF143456">
    <property type="entry name" value="VC0467-like"/>
    <property type="match status" value="1"/>
</dbReference>
<protein>
    <submittedName>
        <fullName evidence="2">Uncharacterized protein</fullName>
    </submittedName>
</protein>
<dbReference type="PANTHER" id="PTHR30327:SF1">
    <property type="entry name" value="UPF0301 PROTEIN YQGE"/>
    <property type="match status" value="1"/>
</dbReference>
<organism evidence="2 3">
    <name type="scientific">Corynebacterium sphenisci DSM 44792</name>
    <dbReference type="NCBI Taxonomy" id="1437874"/>
    <lineage>
        <taxon>Bacteria</taxon>
        <taxon>Bacillati</taxon>
        <taxon>Actinomycetota</taxon>
        <taxon>Actinomycetes</taxon>
        <taxon>Mycobacteriales</taxon>
        <taxon>Corynebacteriaceae</taxon>
        <taxon>Corynebacterium</taxon>
    </lineage>
</organism>
<reference evidence="2 3" key="1">
    <citation type="submission" date="2014-08" db="EMBL/GenBank/DDBJ databases">
        <title>Complete genome sequence of Corynebacterium sphenisci CECT 5990(T) (=DSM 44792(T)), isolated from healthy wild penguins.</title>
        <authorList>
            <person name="Ruckert C."/>
            <person name="Albersmeier A."/>
            <person name="Winkler A."/>
            <person name="Kalinowski J."/>
        </authorList>
    </citation>
    <scope>NUCLEOTIDE SEQUENCE [LARGE SCALE GENOMIC DNA]</scope>
    <source>
        <strain evidence="2 3">DSM 44792</strain>
    </source>
</reference>
<evidence type="ECO:0000313" key="3">
    <source>
        <dbReference type="Proteomes" id="UP000185469"/>
    </source>
</evidence>
<gene>
    <name evidence="2" type="ORF">CSPHI_12020</name>
</gene>
<dbReference type="InterPro" id="IPR003774">
    <property type="entry name" value="AlgH-like"/>
</dbReference>
<dbReference type="Pfam" id="PF02622">
    <property type="entry name" value="DUF179"/>
    <property type="match status" value="1"/>
</dbReference>
<keyword evidence="3" id="KW-1185">Reference proteome</keyword>
<proteinExistence type="inferred from homology"/>
<comment type="similarity">
    <text evidence="1">Belongs to the UPF0301 (AlgH) family.</text>
</comment>
<evidence type="ECO:0000313" key="2">
    <source>
        <dbReference type="EMBL" id="APT91565.1"/>
    </source>
</evidence>
<dbReference type="NCBIfam" id="NF001272">
    <property type="entry name" value="PRK00228.2-4"/>
    <property type="match status" value="1"/>
</dbReference>
<dbReference type="Proteomes" id="UP000185469">
    <property type="component" value="Chromosome"/>
</dbReference>
<dbReference type="PANTHER" id="PTHR30327">
    <property type="entry name" value="UNCHARACTERIZED PROTEIN YQGE"/>
    <property type="match status" value="1"/>
</dbReference>
<dbReference type="Gene3D" id="3.40.1740.10">
    <property type="entry name" value="VC0467-like"/>
    <property type="match status" value="1"/>
</dbReference>
<dbReference type="STRING" id="1437874.CSPHI_12020"/>
<name>A0A1L7D092_9CORY</name>
<sequence length="215" mass="22961">MADMDSTGNLFGDRLFTSLERTEPATGMLLVAAPGMASPGFARSVIFLIEHDATGTLGVDLTTRSETPVHNVLEDWEPLMSKPPVVYIGGPVNRTQPICLGVTALGAELPEQPDPELGGAPAAQRLANRFAIVNLGAEPGVFEGRLAGARLFAGYAGWAPGQLHDELDRGDWYVAPALPSDVLAPAGADVWGDVMRRQAWPLPLYATYPEDIRDN</sequence>
<dbReference type="OrthoDB" id="9807486at2"/>
<dbReference type="AlphaFoldDB" id="A0A1L7D092"/>